<organism evidence="2 3">
    <name type="scientific">Cymbomonas tetramitiformis</name>
    <dbReference type="NCBI Taxonomy" id="36881"/>
    <lineage>
        <taxon>Eukaryota</taxon>
        <taxon>Viridiplantae</taxon>
        <taxon>Chlorophyta</taxon>
        <taxon>Pyramimonadophyceae</taxon>
        <taxon>Pyramimonadales</taxon>
        <taxon>Pyramimonadaceae</taxon>
        <taxon>Cymbomonas</taxon>
    </lineage>
</organism>
<dbReference type="AlphaFoldDB" id="A0AAE0G0H4"/>
<evidence type="ECO:0000256" key="1">
    <source>
        <dbReference type="SAM" id="MobiDB-lite"/>
    </source>
</evidence>
<feature type="region of interest" description="Disordered" evidence="1">
    <location>
        <begin position="472"/>
        <end position="491"/>
    </location>
</feature>
<dbReference type="EMBL" id="LGRX02010993">
    <property type="protein sequence ID" value="KAK3269396.1"/>
    <property type="molecule type" value="Genomic_DNA"/>
</dbReference>
<reference evidence="2 3" key="1">
    <citation type="journal article" date="2015" name="Genome Biol. Evol.">
        <title>Comparative Genomics of a Bacterivorous Green Alga Reveals Evolutionary Causalities and Consequences of Phago-Mixotrophic Mode of Nutrition.</title>
        <authorList>
            <person name="Burns J.A."/>
            <person name="Paasch A."/>
            <person name="Narechania A."/>
            <person name="Kim E."/>
        </authorList>
    </citation>
    <scope>NUCLEOTIDE SEQUENCE [LARGE SCALE GENOMIC DNA]</scope>
    <source>
        <strain evidence="2 3">PLY_AMNH</strain>
    </source>
</reference>
<sequence>MEAHLESREYNWLQKGCAMAIYKSSRNSPAATVTLPAIIGSKCPYPRYEDPDASERVLRVKSGPLSRAQLFAPVHELEAELAHDMYNERQTDDFWWEERRPLYVKLYRRVYQLEMELQAAYQATAGDEPSPSEHQSPHRRTTARTHIITPPARAADQDGVEAEAWANATKAAHLRWSDTDWREMTHEHCTTADCLQTHKGWPWPDLIAALARAEWATNQKLLQPDIHTHSIPFSLHVRFDVGDRVLCCMGTNDDDSSPEDDDDDNEMWCSGTVVWRLFRRCECDSHTGCKGCDRSIAPYQILLDEGALITAPIDDDCCIRLAPATQCAPSAAQQEELKDIMVRRLMRAWWAMSGGYEESDIGGLTDVHVKPGTIGRGLVDVECEEGLKEHHRVGGRLLSYTCVKRLEDRLHALTAEVDKRKAEAGARARAAIERRRVEQAEAEEALDTDSMSSVAEDVMDKRQYVKRVAQLKNKAKKKAKAKMQKAKTKGK</sequence>
<keyword evidence="3" id="KW-1185">Reference proteome</keyword>
<feature type="compositionally biased region" description="Basic residues" evidence="1">
    <location>
        <begin position="473"/>
        <end position="491"/>
    </location>
</feature>
<evidence type="ECO:0000313" key="3">
    <source>
        <dbReference type="Proteomes" id="UP001190700"/>
    </source>
</evidence>
<protein>
    <submittedName>
        <fullName evidence="2">Uncharacterized protein</fullName>
    </submittedName>
</protein>
<evidence type="ECO:0000313" key="2">
    <source>
        <dbReference type="EMBL" id="KAK3269396.1"/>
    </source>
</evidence>
<proteinExistence type="predicted"/>
<dbReference type="Proteomes" id="UP001190700">
    <property type="component" value="Unassembled WGS sequence"/>
</dbReference>
<gene>
    <name evidence="2" type="ORF">CYMTET_22163</name>
</gene>
<name>A0AAE0G0H4_9CHLO</name>
<comment type="caution">
    <text evidence="2">The sequence shown here is derived from an EMBL/GenBank/DDBJ whole genome shotgun (WGS) entry which is preliminary data.</text>
</comment>
<feature type="region of interest" description="Disordered" evidence="1">
    <location>
        <begin position="123"/>
        <end position="148"/>
    </location>
</feature>
<accession>A0AAE0G0H4</accession>